<dbReference type="PANTHER" id="PTHR44858:SF1">
    <property type="entry name" value="UDP-N-ACETYLGLUCOSAMINE--PEPTIDE N-ACETYLGLUCOSAMINYLTRANSFERASE SPINDLY-RELATED"/>
    <property type="match status" value="1"/>
</dbReference>
<dbReference type="Gene3D" id="3.40.50.300">
    <property type="entry name" value="P-loop containing nucleotide triphosphate hydrolases"/>
    <property type="match status" value="1"/>
</dbReference>
<protein>
    <submittedName>
        <fullName evidence="5">[Heparan sulfate]-glucosamine N-sulfotransferase (With Tetratricopeptide repeats)</fullName>
    </submittedName>
</protein>
<dbReference type="GO" id="GO:0046813">
    <property type="term" value="P:receptor-mediated virion attachment to host cell"/>
    <property type="evidence" value="ECO:0007669"/>
    <property type="project" value="TreeGrafter"/>
</dbReference>
<dbReference type="Pfam" id="PF13414">
    <property type="entry name" value="TPR_11"/>
    <property type="match status" value="1"/>
</dbReference>
<gene>
    <name evidence="5" type="ORF">ARTHRO_30677</name>
</gene>
<dbReference type="InterPro" id="IPR019734">
    <property type="entry name" value="TPR_rpt"/>
</dbReference>
<feature type="repeat" description="TPR" evidence="3">
    <location>
        <begin position="359"/>
        <end position="392"/>
    </location>
</feature>
<evidence type="ECO:0000256" key="1">
    <source>
        <dbReference type="ARBA" id="ARBA00022737"/>
    </source>
</evidence>
<dbReference type="Pfam" id="PF00515">
    <property type="entry name" value="TPR_1"/>
    <property type="match status" value="1"/>
</dbReference>
<dbReference type="Gene3D" id="1.25.40.10">
    <property type="entry name" value="Tetratricopeptide repeat domain"/>
    <property type="match status" value="3"/>
</dbReference>
<proteinExistence type="predicted"/>
<dbReference type="InterPro" id="IPR011990">
    <property type="entry name" value="TPR-like_helical_dom_sf"/>
</dbReference>
<dbReference type="PROSITE" id="PS50293">
    <property type="entry name" value="TPR_REGION"/>
    <property type="match status" value="3"/>
</dbReference>
<dbReference type="InterPro" id="IPR000863">
    <property type="entry name" value="Sulfotransferase_dom"/>
</dbReference>
<evidence type="ECO:0000256" key="3">
    <source>
        <dbReference type="PROSITE-ProRule" id="PRU00339"/>
    </source>
</evidence>
<organism evidence="5 6">
    <name type="scientific">Limnospira indica PCC 8005</name>
    <dbReference type="NCBI Taxonomy" id="376219"/>
    <lineage>
        <taxon>Bacteria</taxon>
        <taxon>Bacillati</taxon>
        <taxon>Cyanobacteriota</taxon>
        <taxon>Cyanophyceae</taxon>
        <taxon>Oscillatoriophycideae</taxon>
        <taxon>Oscillatoriales</taxon>
        <taxon>Sirenicapillariaceae</taxon>
        <taxon>Limnospira</taxon>
    </lineage>
</organism>
<dbReference type="Proteomes" id="UP000032946">
    <property type="component" value="Chromosome"/>
</dbReference>
<feature type="domain" description="Sulfotransferase" evidence="4">
    <location>
        <begin position="485"/>
        <end position="685"/>
    </location>
</feature>
<dbReference type="SUPFAM" id="SSF48452">
    <property type="entry name" value="TPR-like"/>
    <property type="match status" value="3"/>
</dbReference>
<feature type="repeat" description="TPR" evidence="3">
    <location>
        <begin position="213"/>
        <end position="246"/>
    </location>
</feature>
<dbReference type="InterPro" id="IPR050498">
    <property type="entry name" value="Ycf3"/>
</dbReference>
<keyword evidence="6" id="KW-1185">Reference proteome</keyword>
<evidence type="ECO:0000313" key="6">
    <source>
        <dbReference type="Proteomes" id="UP000032946"/>
    </source>
</evidence>
<keyword evidence="1" id="KW-0677">Repeat</keyword>
<dbReference type="Pfam" id="PF00685">
    <property type="entry name" value="Sulfotransfer_1"/>
    <property type="match status" value="1"/>
</dbReference>
<sequence length="729" mass="83493">MSTANQAVVCLNLGNDYVGSQQWELAANCYRQAIEADPNLAAAYTSLSSIWQHLQQPQAEAEKLYQIISENPGSVNPNFGLIVGESLEKHQDSQGAIAWYNLAIAIHPQLAVAHYKLAQAYHNTNQVDLAIASYQKAIELQPNIYIYYVGLGQALTSTKLDEQAITAYQKAIELKPDFSWSYHHLAVILTRLGRIEEAIDNYRQEIELNPDFYWSHFHLGDLLSQQNQPEEAIAAYRKAIAINPQQPEAHQRLTEILSRDQKTGEDALLGGRYEEAIAIYRDMVAAKPDYSWGYYGWGLALLNLRQWSEAIEVFNQAINLNPDCFWSYNNLGYCLFKQGEIPQAIDAYRKAIAIDPEIPEVYIRLGDTLLQQQDIDGAIAAYLDAIKAQPDGEIAYIKLRHLRTYSFIKLQPEQIEAIASGYQQAISQVPHYPEPYINYGDLLTEIGDISAAISTYKQGVLAKTKIIRPEFFSNHWETASVQGPNFLIIGAQKGGTTSLYEYLCHHPQIIPNLHKEVDFFMWQYYRGLDWYLAHFPPIPPGGEFLTGEASPSYIVDSKVCDRISQAFPEVKLIVTLRNPVDRAFSQYQDHRNWMGQEKRTLEQAMIDEIAILDTIDDPTQAERKFWGCQYGYLLRGMYVYFLEKWMQKFPPEQLLILTSEELYNHPQNTLKQVFEFLGLPDHQLSEYPRYTAGSYNPIPETLRQTLGDFFRPHNHKLEELLGRKFHWSP</sequence>
<name>A0A9P1NYR4_9CYAN</name>
<dbReference type="RefSeq" id="WP_008051000.1">
    <property type="nucleotide sequence ID" value="NZ_FO818640.1"/>
</dbReference>
<dbReference type="Pfam" id="PF13432">
    <property type="entry name" value="TPR_16"/>
    <property type="match status" value="2"/>
</dbReference>
<dbReference type="PANTHER" id="PTHR44858">
    <property type="entry name" value="TETRATRICOPEPTIDE REPEAT PROTEIN 6"/>
    <property type="match status" value="1"/>
</dbReference>
<dbReference type="GO" id="GO:0008146">
    <property type="term" value="F:sulfotransferase activity"/>
    <property type="evidence" value="ECO:0007669"/>
    <property type="project" value="InterPro"/>
</dbReference>
<dbReference type="InterPro" id="IPR027417">
    <property type="entry name" value="P-loop_NTPase"/>
</dbReference>
<evidence type="ECO:0000313" key="5">
    <source>
        <dbReference type="EMBL" id="CDM95408.1"/>
    </source>
</evidence>
<feature type="repeat" description="TPR" evidence="3">
    <location>
        <begin position="291"/>
        <end position="324"/>
    </location>
</feature>
<dbReference type="SUPFAM" id="SSF52540">
    <property type="entry name" value="P-loop containing nucleoside triphosphate hydrolases"/>
    <property type="match status" value="1"/>
</dbReference>
<dbReference type="AlphaFoldDB" id="A0A9P1NYR4"/>
<dbReference type="GO" id="GO:0009279">
    <property type="term" value="C:cell outer membrane"/>
    <property type="evidence" value="ECO:0007669"/>
    <property type="project" value="TreeGrafter"/>
</dbReference>
<dbReference type="PROSITE" id="PS50005">
    <property type="entry name" value="TPR"/>
    <property type="match status" value="8"/>
</dbReference>
<evidence type="ECO:0000259" key="4">
    <source>
        <dbReference type="Pfam" id="PF00685"/>
    </source>
</evidence>
<feature type="repeat" description="TPR" evidence="3">
    <location>
        <begin position="179"/>
        <end position="212"/>
    </location>
</feature>
<feature type="repeat" description="TPR" evidence="3">
    <location>
        <begin position="7"/>
        <end position="40"/>
    </location>
</feature>
<feature type="repeat" description="TPR" evidence="3">
    <location>
        <begin position="145"/>
        <end position="178"/>
    </location>
</feature>
<dbReference type="EMBL" id="FO818640">
    <property type="protein sequence ID" value="CDM95408.1"/>
    <property type="molecule type" value="Genomic_DNA"/>
</dbReference>
<feature type="repeat" description="TPR" evidence="3">
    <location>
        <begin position="111"/>
        <end position="144"/>
    </location>
</feature>
<accession>A0A9P1NYR4</accession>
<keyword evidence="2 3" id="KW-0802">TPR repeat</keyword>
<evidence type="ECO:0000256" key="2">
    <source>
        <dbReference type="ARBA" id="ARBA00022803"/>
    </source>
</evidence>
<reference evidence="5 6" key="1">
    <citation type="submission" date="2014-02" db="EMBL/GenBank/DDBJ databases">
        <authorList>
            <person name="Genoscope - CEA"/>
        </authorList>
    </citation>
    <scope>NUCLEOTIDE SEQUENCE [LARGE SCALE GENOMIC DNA]</scope>
    <source>
        <strain evidence="5 6">PCC 8005</strain>
    </source>
</reference>
<feature type="repeat" description="TPR" evidence="3">
    <location>
        <begin position="325"/>
        <end position="358"/>
    </location>
</feature>
<dbReference type="SMART" id="SM00028">
    <property type="entry name" value="TPR"/>
    <property type="match status" value="10"/>
</dbReference>
<dbReference type="Pfam" id="PF13431">
    <property type="entry name" value="TPR_17"/>
    <property type="match status" value="1"/>
</dbReference>
<dbReference type="Pfam" id="PF13181">
    <property type="entry name" value="TPR_8"/>
    <property type="match status" value="1"/>
</dbReference>